<evidence type="ECO:0000313" key="1">
    <source>
        <dbReference type="EMBL" id="GLR13904.1"/>
    </source>
</evidence>
<accession>A0ABQ5YLW9</accession>
<evidence type="ECO:0000313" key="2">
    <source>
        <dbReference type="Proteomes" id="UP001156706"/>
    </source>
</evidence>
<proteinExistence type="predicted"/>
<sequence length="127" mass="13597">MLLEALVALVIFSLGLLGLVALQARAISLDQDSRYRGEAATLANQLVGNMWLTNSATVKDDYATGTTAFNAWKAQVVAALPGAANYPPTITWAPAVGERENRVTVTVSWKLPSSDVRTYTTTAEVVQ</sequence>
<protein>
    <recommendedName>
        <fullName evidence="3">Type IV pilus modification protein PilV</fullName>
    </recommendedName>
</protein>
<comment type="caution">
    <text evidence="1">The sequence shown here is derived from an EMBL/GenBank/DDBJ whole genome shotgun (WGS) entry which is preliminary data.</text>
</comment>
<evidence type="ECO:0008006" key="3">
    <source>
        <dbReference type="Google" id="ProtNLM"/>
    </source>
</evidence>
<reference evidence="2" key="1">
    <citation type="journal article" date="2019" name="Int. J. Syst. Evol. Microbiol.">
        <title>The Global Catalogue of Microorganisms (GCM) 10K type strain sequencing project: providing services to taxonomists for standard genome sequencing and annotation.</title>
        <authorList>
            <consortium name="The Broad Institute Genomics Platform"/>
            <consortium name="The Broad Institute Genome Sequencing Center for Infectious Disease"/>
            <person name="Wu L."/>
            <person name="Ma J."/>
        </authorList>
    </citation>
    <scope>NUCLEOTIDE SEQUENCE [LARGE SCALE GENOMIC DNA]</scope>
    <source>
        <strain evidence="2">NBRC 110044</strain>
    </source>
</reference>
<dbReference type="EMBL" id="BSOG01000003">
    <property type="protein sequence ID" value="GLR13904.1"/>
    <property type="molecule type" value="Genomic_DNA"/>
</dbReference>
<keyword evidence="2" id="KW-1185">Reference proteome</keyword>
<gene>
    <name evidence="1" type="ORF">GCM10007907_26940</name>
</gene>
<organism evidence="1 2">
    <name type="scientific">Chitinimonas prasina</name>
    <dbReference type="NCBI Taxonomy" id="1434937"/>
    <lineage>
        <taxon>Bacteria</taxon>
        <taxon>Pseudomonadati</taxon>
        <taxon>Pseudomonadota</taxon>
        <taxon>Betaproteobacteria</taxon>
        <taxon>Neisseriales</taxon>
        <taxon>Chitinibacteraceae</taxon>
        <taxon>Chitinimonas</taxon>
    </lineage>
</organism>
<dbReference type="Proteomes" id="UP001156706">
    <property type="component" value="Unassembled WGS sequence"/>
</dbReference>
<name>A0ABQ5YLW9_9NEIS</name>